<comment type="caution">
    <text evidence="2">The sequence shown here is derived from an EMBL/GenBank/DDBJ whole genome shotgun (WGS) entry which is preliminary data.</text>
</comment>
<evidence type="ECO:0000313" key="2">
    <source>
        <dbReference type="EMBL" id="TWU09625.1"/>
    </source>
</evidence>
<feature type="compositionally biased region" description="Low complexity" evidence="1">
    <location>
        <begin position="50"/>
        <end position="80"/>
    </location>
</feature>
<feature type="compositionally biased region" description="Low complexity" evidence="1">
    <location>
        <begin position="117"/>
        <end position="147"/>
    </location>
</feature>
<dbReference type="GO" id="GO:0022900">
    <property type="term" value="P:electron transport chain"/>
    <property type="evidence" value="ECO:0007669"/>
    <property type="project" value="InterPro"/>
</dbReference>
<organism evidence="2 3">
    <name type="scientific">Symmachiella macrocystis</name>
    <dbReference type="NCBI Taxonomy" id="2527985"/>
    <lineage>
        <taxon>Bacteria</taxon>
        <taxon>Pseudomonadati</taxon>
        <taxon>Planctomycetota</taxon>
        <taxon>Planctomycetia</taxon>
        <taxon>Planctomycetales</taxon>
        <taxon>Planctomycetaceae</taxon>
        <taxon>Symmachiella</taxon>
    </lineage>
</organism>
<dbReference type="InterPro" id="IPR002321">
    <property type="entry name" value="Cyt_c_II"/>
</dbReference>
<feature type="region of interest" description="Disordered" evidence="1">
    <location>
        <begin position="50"/>
        <end position="96"/>
    </location>
</feature>
<dbReference type="GO" id="GO:0009055">
    <property type="term" value="F:electron transfer activity"/>
    <property type="evidence" value="ECO:0007669"/>
    <property type="project" value="InterPro"/>
</dbReference>
<dbReference type="GO" id="GO:0020037">
    <property type="term" value="F:heme binding"/>
    <property type="evidence" value="ECO:0007669"/>
    <property type="project" value="InterPro"/>
</dbReference>
<accession>A0A5C6BBL9</accession>
<sequence length="394" mass="42770">MFRRRWLSPQIGWENRFLKKFDQQSFVERALHAVVLVVLGTFCGCSGNEPTTDTPTNDPTSAANAQSAPSNATPSNTAPQAAPPADDPAKTPPTISGIPLDVWPNVWFDDPLAVANSGAASSTTAPTGTTAETTTTANSTESDATNSPAEPANPKDNSDQAAVWAALLSGDGIQFEAKTIRLALRQAFQSVQRYNGNYKALQVQSSVMAVLGMIAETHPDLITWKAHGPEVRDLSAKLAETATGLGRQHYDPASRIYEQLEQLLSGNQPADLEPPNTNAQLDEFAPRNNLMKRMQLSDAWLKANTGDENSFRSQPDQLRHELSMLALLATVTARKEYDMADEPEYVTQSQALIQAVQDALQAAEKTDFAAHSAARERMTKACTACHLDFRFDAE</sequence>
<dbReference type="PROSITE" id="PS51009">
    <property type="entry name" value="CYTCII"/>
    <property type="match status" value="1"/>
</dbReference>
<keyword evidence="3" id="KW-1185">Reference proteome</keyword>
<dbReference type="GO" id="GO:0005506">
    <property type="term" value="F:iron ion binding"/>
    <property type="evidence" value="ECO:0007669"/>
    <property type="project" value="InterPro"/>
</dbReference>
<gene>
    <name evidence="2" type="ORF">CA54_48670</name>
</gene>
<protein>
    <recommendedName>
        <fullName evidence="4">Cytochrome C</fullName>
    </recommendedName>
</protein>
<name>A0A5C6BBL9_9PLAN</name>
<evidence type="ECO:0000256" key="1">
    <source>
        <dbReference type="SAM" id="MobiDB-lite"/>
    </source>
</evidence>
<dbReference type="EMBL" id="SJPP01000002">
    <property type="protein sequence ID" value="TWU09625.1"/>
    <property type="molecule type" value="Genomic_DNA"/>
</dbReference>
<dbReference type="AlphaFoldDB" id="A0A5C6BBL9"/>
<evidence type="ECO:0008006" key="4">
    <source>
        <dbReference type="Google" id="ProtNLM"/>
    </source>
</evidence>
<feature type="region of interest" description="Disordered" evidence="1">
    <location>
        <begin position="117"/>
        <end position="158"/>
    </location>
</feature>
<dbReference type="SUPFAM" id="SSF47175">
    <property type="entry name" value="Cytochromes"/>
    <property type="match status" value="1"/>
</dbReference>
<reference evidence="2 3" key="1">
    <citation type="submission" date="2019-02" db="EMBL/GenBank/DDBJ databases">
        <title>Deep-cultivation of Planctomycetes and their phenomic and genomic characterization uncovers novel biology.</title>
        <authorList>
            <person name="Wiegand S."/>
            <person name="Jogler M."/>
            <person name="Boedeker C."/>
            <person name="Pinto D."/>
            <person name="Vollmers J."/>
            <person name="Rivas-Marin E."/>
            <person name="Kohn T."/>
            <person name="Peeters S.H."/>
            <person name="Heuer A."/>
            <person name="Rast P."/>
            <person name="Oberbeckmann S."/>
            <person name="Bunk B."/>
            <person name="Jeske O."/>
            <person name="Meyerdierks A."/>
            <person name="Storesund J.E."/>
            <person name="Kallscheuer N."/>
            <person name="Luecker S."/>
            <person name="Lage O.M."/>
            <person name="Pohl T."/>
            <person name="Merkel B.J."/>
            <person name="Hornburger P."/>
            <person name="Mueller R.-W."/>
            <person name="Bruemmer F."/>
            <person name="Labrenz M."/>
            <person name="Spormann A.M."/>
            <person name="Op Den Camp H."/>
            <person name="Overmann J."/>
            <person name="Amann R."/>
            <person name="Jetten M.S.M."/>
            <person name="Mascher T."/>
            <person name="Medema M.H."/>
            <person name="Devos D.P."/>
            <person name="Kaster A.-K."/>
            <person name="Ovreas L."/>
            <person name="Rohde M."/>
            <person name="Galperin M.Y."/>
            <person name="Jogler C."/>
        </authorList>
    </citation>
    <scope>NUCLEOTIDE SEQUENCE [LARGE SCALE GENOMIC DNA]</scope>
    <source>
        <strain evidence="2 3">CA54</strain>
    </source>
</reference>
<evidence type="ECO:0000313" key="3">
    <source>
        <dbReference type="Proteomes" id="UP000320735"/>
    </source>
</evidence>
<dbReference type="Proteomes" id="UP000320735">
    <property type="component" value="Unassembled WGS sequence"/>
</dbReference>
<dbReference type="InterPro" id="IPR010980">
    <property type="entry name" value="Cyt_c/b562"/>
</dbReference>
<proteinExistence type="predicted"/>
<dbReference type="Gene3D" id="1.20.120.10">
    <property type="entry name" value="Cytochrome c/b562"/>
    <property type="match status" value="1"/>
</dbReference>